<dbReference type="SUPFAM" id="SSF46689">
    <property type="entry name" value="Homeodomain-like"/>
    <property type="match status" value="1"/>
</dbReference>
<dbReference type="STRING" id="236814.IX39_08495"/>
<dbReference type="PROSITE" id="PS01124">
    <property type="entry name" value="HTH_ARAC_FAMILY_2"/>
    <property type="match status" value="1"/>
</dbReference>
<evidence type="ECO:0000256" key="1">
    <source>
        <dbReference type="ARBA" id="ARBA00023015"/>
    </source>
</evidence>
<keyword evidence="1" id="KW-0805">Transcription regulation</keyword>
<organism evidence="5 6">
    <name type="scientific">Chryseobacterium formosense</name>
    <dbReference type="NCBI Taxonomy" id="236814"/>
    <lineage>
        <taxon>Bacteria</taxon>
        <taxon>Pseudomonadati</taxon>
        <taxon>Bacteroidota</taxon>
        <taxon>Flavobacteriia</taxon>
        <taxon>Flavobacteriales</taxon>
        <taxon>Weeksellaceae</taxon>
        <taxon>Chryseobacterium group</taxon>
        <taxon>Chryseobacterium</taxon>
    </lineage>
</organism>
<dbReference type="RefSeq" id="WP_034677249.1">
    <property type="nucleotide sequence ID" value="NZ_JPRP01000001.1"/>
</dbReference>
<dbReference type="InterPro" id="IPR009057">
    <property type="entry name" value="Homeodomain-like_sf"/>
</dbReference>
<evidence type="ECO:0000259" key="4">
    <source>
        <dbReference type="PROSITE" id="PS01124"/>
    </source>
</evidence>
<dbReference type="PROSITE" id="PS00041">
    <property type="entry name" value="HTH_ARAC_FAMILY_1"/>
    <property type="match status" value="1"/>
</dbReference>
<proteinExistence type="predicted"/>
<dbReference type="eggNOG" id="COG2207">
    <property type="taxonomic scope" value="Bacteria"/>
</dbReference>
<keyword evidence="3" id="KW-0804">Transcription</keyword>
<name>A0A085Z891_9FLAO</name>
<dbReference type="Gene3D" id="1.10.10.60">
    <property type="entry name" value="Homeodomain-like"/>
    <property type="match status" value="1"/>
</dbReference>
<sequence>MNDIFKMFKIDLAESQRISQLDNEPHNHDFEELLIGKSGQLEHFIDFKSQVMDAPFVSFIAQGKVHRVRPLARDGKCDIWAIRFKSEFIADTVFQLYSTYHDKANICLKTDECFDRLNVICEIIFQEYNQPNPDLSVIRQLLSSLFTIIESERKKLNLNNDESKKIQSNTFKNFLKLLDEHFMEAKDVNFYAEKLFMSTRNLNLICQDILHQSVSEIIETRKLTEAKNLLITTDKTIAEIGYELGFNEKTYFTHAFKKKSGFTPSEYRKEMAKIIS</sequence>
<keyword evidence="6" id="KW-1185">Reference proteome</keyword>
<evidence type="ECO:0000313" key="5">
    <source>
        <dbReference type="EMBL" id="KFF00655.1"/>
    </source>
</evidence>
<accession>A0A085Z891</accession>
<dbReference type="InterPro" id="IPR018060">
    <property type="entry name" value="HTH_AraC"/>
</dbReference>
<keyword evidence="2" id="KW-0238">DNA-binding</keyword>
<dbReference type="SUPFAM" id="SSF51215">
    <property type="entry name" value="Regulatory protein AraC"/>
    <property type="match status" value="1"/>
</dbReference>
<dbReference type="OrthoDB" id="2666928at2"/>
<dbReference type="PANTHER" id="PTHR43280:SF32">
    <property type="entry name" value="TRANSCRIPTIONAL REGULATORY PROTEIN"/>
    <property type="match status" value="1"/>
</dbReference>
<dbReference type="EMBL" id="JPRP01000001">
    <property type="protein sequence ID" value="KFF00655.1"/>
    <property type="molecule type" value="Genomic_DNA"/>
</dbReference>
<protein>
    <submittedName>
        <fullName evidence="5">AraC family transcriptional regulator</fullName>
    </submittedName>
</protein>
<dbReference type="Proteomes" id="UP000028713">
    <property type="component" value="Unassembled WGS sequence"/>
</dbReference>
<reference evidence="5 6" key="1">
    <citation type="submission" date="2014-07" db="EMBL/GenBank/DDBJ databases">
        <title>Genome of Chryseobacterium formosense LMG 24722.</title>
        <authorList>
            <person name="Pipes S.E."/>
            <person name="Stropko S.J."/>
            <person name="Newman J.D."/>
        </authorList>
    </citation>
    <scope>NUCLEOTIDE SEQUENCE [LARGE SCALE GENOMIC DNA]</scope>
    <source>
        <strain evidence="5 6">LMG 24722</strain>
    </source>
</reference>
<dbReference type="SMART" id="SM00342">
    <property type="entry name" value="HTH_ARAC"/>
    <property type="match status" value="1"/>
</dbReference>
<dbReference type="InterPro" id="IPR020449">
    <property type="entry name" value="Tscrpt_reg_AraC-type_HTH"/>
</dbReference>
<dbReference type="GO" id="GO:0043565">
    <property type="term" value="F:sequence-specific DNA binding"/>
    <property type="evidence" value="ECO:0007669"/>
    <property type="project" value="InterPro"/>
</dbReference>
<dbReference type="AlphaFoldDB" id="A0A085Z891"/>
<gene>
    <name evidence="5" type="ORF">IX39_08495</name>
</gene>
<dbReference type="PANTHER" id="PTHR43280">
    <property type="entry name" value="ARAC-FAMILY TRANSCRIPTIONAL REGULATOR"/>
    <property type="match status" value="1"/>
</dbReference>
<dbReference type="Pfam" id="PF12833">
    <property type="entry name" value="HTH_18"/>
    <property type="match status" value="1"/>
</dbReference>
<evidence type="ECO:0000256" key="3">
    <source>
        <dbReference type="ARBA" id="ARBA00023163"/>
    </source>
</evidence>
<dbReference type="InterPro" id="IPR018062">
    <property type="entry name" value="HTH_AraC-typ_CS"/>
</dbReference>
<dbReference type="PRINTS" id="PR00032">
    <property type="entry name" value="HTHARAC"/>
</dbReference>
<dbReference type="InterPro" id="IPR037923">
    <property type="entry name" value="HTH-like"/>
</dbReference>
<evidence type="ECO:0000313" key="6">
    <source>
        <dbReference type="Proteomes" id="UP000028713"/>
    </source>
</evidence>
<comment type="caution">
    <text evidence="5">The sequence shown here is derived from an EMBL/GenBank/DDBJ whole genome shotgun (WGS) entry which is preliminary data.</text>
</comment>
<dbReference type="GO" id="GO:0003700">
    <property type="term" value="F:DNA-binding transcription factor activity"/>
    <property type="evidence" value="ECO:0007669"/>
    <property type="project" value="InterPro"/>
</dbReference>
<feature type="domain" description="HTH araC/xylS-type" evidence="4">
    <location>
        <begin position="172"/>
        <end position="270"/>
    </location>
</feature>
<evidence type="ECO:0000256" key="2">
    <source>
        <dbReference type="ARBA" id="ARBA00023125"/>
    </source>
</evidence>